<dbReference type="SUPFAM" id="SSF103481">
    <property type="entry name" value="Multidrug resistance efflux transporter EmrE"/>
    <property type="match status" value="1"/>
</dbReference>
<feature type="transmembrane region" description="Helical" evidence="1">
    <location>
        <begin position="35"/>
        <end position="55"/>
    </location>
</feature>
<dbReference type="OrthoDB" id="8449522at2"/>
<feature type="domain" description="EamA" evidence="2">
    <location>
        <begin position="5"/>
        <end position="142"/>
    </location>
</feature>
<dbReference type="Proteomes" id="UP000094472">
    <property type="component" value="Unassembled WGS sequence"/>
</dbReference>
<feature type="transmembrane region" description="Helical" evidence="1">
    <location>
        <begin position="99"/>
        <end position="119"/>
    </location>
</feature>
<accession>A0A1E3VRP4</accession>
<sequence>MIPSYILWALLGMAGYSLMTLFVKLAERSGNVTTYMVLAVSTTIVAIFAIGVVAWRGELKALIFELETPPLLWAIAGGIALTVAVTSLFHALSLGPANIVVPVYGMFIVGGAVLGVVVLGEAMPWHRVIGLIAAVVGVVLISI</sequence>
<dbReference type="InterPro" id="IPR037185">
    <property type="entry name" value="EmrE-like"/>
</dbReference>
<feature type="transmembrane region" description="Helical" evidence="1">
    <location>
        <begin position="6"/>
        <end position="23"/>
    </location>
</feature>
<gene>
    <name evidence="3" type="ORF">AUC69_15735</name>
</gene>
<feature type="transmembrane region" description="Helical" evidence="1">
    <location>
        <begin position="125"/>
        <end position="142"/>
    </location>
</feature>
<proteinExistence type="predicted"/>
<feature type="transmembrane region" description="Helical" evidence="1">
    <location>
        <begin position="71"/>
        <end position="92"/>
    </location>
</feature>
<keyword evidence="4" id="KW-1185">Reference proteome</keyword>
<evidence type="ECO:0000259" key="2">
    <source>
        <dbReference type="Pfam" id="PF00892"/>
    </source>
</evidence>
<reference evidence="3 4" key="1">
    <citation type="journal article" date="2016" name="Environ. Microbiol.">
        <title>New Methyloceanibacter diversity from North Sea sediments includes methanotroph containing solely the soluble methane monooxygenase.</title>
        <authorList>
            <person name="Vekeman B."/>
            <person name="Kerckhof F.M."/>
            <person name="Cremers G."/>
            <person name="de Vos P."/>
            <person name="Vandamme P."/>
            <person name="Boon N."/>
            <person name="Op den Camp H.J."/>
            <person name="Heylen K."/>
        </authorList>
    </citation>
    <scope>NUCLEOTIDE SEQUENCE [LARGE SCALE GENOMIC DNA]</scope>
    <source>
        <strain evidence="3 4">R-67175</strain>
    </source>
</reference>
<keyword evidence="1" id="KW-1133">Transmembrane helix</keyword>
<keyword evidence="1" id="KW-0472">Membrane</keyword>
<comment type="caution">
    <text evidence="3">The sequence shown here is derived from an EMBL/GenBank/DDBJ whole genome shotgun (WGS) entry which is preliminary data.</text>
</comment>
<dbReference type="Gene3D" id="1.10.3730.20">
    <property type="match status" value="1"/>
</dbReference>
<evidence type="ECO:0000256" key="1">
    <source>
        <dbReference type="SAM" id="Phobius"/>
    </source>
</evidence>
<dbReference type="GO" id="GO:0016020">
    <property type="term" value="C:membrane"/>
    <property type="evidence" value="ECO:0007669"/>
    <property type="project" value="InterPro"/>
</dbReference>
<evidence type="ECO:0000313" key="4">
    <source>
        <dbReference type="Proteomes" id="UP000094472"/>
    </source>
</evidence>
<protein>
    <recommendedName>
        <fullName evidence="2">EamA domain-containing protein</fullName>
    </recommendedName>
</protein>
<evidence type="ECO:0000313" key="3">
    <source>
        <dbReference type="EMBL" id="ODR96200.1"/>
    </source>
</evidence>
<dbReference type="AlphaFoldDB" id="A0A1E3VRP4"/>
<dbReference type="Pfam" id="PF00892">
    <property type="entry name" value="EamA"/>
    <property type="match status" value="1"/>
</dbReference>
<keyword evidence="1" id="KW-0812">Transmembrane</keyword>
<organism evidence="3 4">
    <name type="scientific">Methyloceanibacter superfactus</name>
    <dbReference type="NCBI Taxonomy" id="1774969"/>
    <lineage>
        <taxon>Bacteria</taxon>
        <taxon>Pseudomonadati</taxon>
        <taxon>Pseudomonadota</taxon>
        <taxon>Alphaproteobacteria</taxon>
        <taxon>Hyphomicrobiales</taxon>
        <taxon>Hyphomicrobiaceae</taxon>
        <taxon>Methyloceanibacter</taxon>
    </lineage>
</organism>
<dbReference type="EMBL" id="LPWF01000030">
    <property type="protein sequence ID" value="ODR96200.1"/>
    <property type="molecule type" value="Genomic_DNA"/>
</dbReference>
<dbReference type="InterPro" id="IPR000620">
    <property type="entry name" value="EamA_dom"/>
</dbReference>
<dbReference type="STRING" id="1774969.AUC69_15735"/>
<name>A0A1E3VRP4_9HYPH</name>
<dbReference type="RefSeq" id="WP_069442499.1">
    <property type="nucleotide sequence ID" value="NZ_LPWF01000030.1"/>
</dbReference>